<dbReference type="EMBL" id="CP123759">
    <property type="protein sequence ID" value="WGO82601.1"/>
    <property type="molecule type" value="Genomic_DNA"/>
</dbReference>
<sequence length="381" mass="43833">MFVKTAKSQRIEQIDLLRGSAILAILLVNIFGFALPQLAYVNPVYTAGTTAGDIWCWVYLHIFVQGKFLAIFSLLFGASLESLSKQGLYWNQIRLFVLAIIGLIHGIGLWDGDILLPYALTGLLAIKIIYFNSLRQLYYKSIVIYLSGLIIFSSFSYFTDASSFWYFAENNFIEEINIKIAGGWQAFLYRAESVAQRLILLVIGYGWQLLALMIMGSALIRNGWLTGHFSLFHYRYVAYWLIPVTIIIQLFSIAIQYYYEWNYIATGLLGFVINQLIIPIQVAGYIAIIYGFWPQIKNIFIIKWLQSIGRMALTSYLLQTLICTTIFYHLGLFAQFSRIELLLFVPLIWLINILFAVCWLKYFTKGPIEWLWGYLTNKGAN</sequence>
<organism evidence="3 4">
    <name type="scientific">Arsenophonus apicola</name>
    <dbReference type="NCBI Taxonomy" id="2879119"/>
    <lineage>
        <taxon>Bacteria</taxon>
        <taxon>Pseudomonadati</taxon>
        <taxon>Pseudomonadota</taxon>
        <taxon>Gammaproteobacteria</taxon>
        <taxon>Enterobacterales</taxon>
        <taxon>Morganellaceae</taxon>
        <taxon>Arsenophonus</taxon>
    </lineage>
</organism>
<feature type="domain" description="DUF418" evidence="2">
    <location>
        <begin position="219"/>
        <end position="377"/>
    </location>
</feature>
<reference evidence="3 4" key="1">
    <citation type="submission" date="2023-04" db="EMBL/GenBank/DDBJ databases">
        <title>Genome dynamics across the evolutionary transition to endosymbiosis.</title>
        <authorList>
            <person name="Siozios S."/>
            <person name="Nadal-Jimenez P."/>
            <person name="Azagi T."/>
            <person name="Sprong H."/>
            <person name="Frost C.L."/>
            <person name="Parratt S.R."/>
            <person name="Taylor G."/>
            <person name="Brettell L."/>
            <person name="Lew K.C."/>
            <person name="Croft L."/>
            <person name="King K.C."/>
            <person name="Brockhurst M.A."/>
            <person name="Hypsa V."/>
            <person name="Novakova E."/>
            <person name="Darby A.C."/>
            <person name="Hurst G.D.D."/>
        </authorList>
    </citation>
    <scope>NUCLEOTIDE SEQUENCE [LARGE SCALE GENOMIC DNA]</scope>
    <source>
        <strain evidence="4">aApi_AU</strain>
    </source>
</reference>
<dbReference type="NCBIfam" id="NF008093">
    <property type="entry name" value="PRK10835.1"/>
    <property type="match status" value="1"/>
</dbReference>
<proteinExistence type="predicted"/>
<dbReference type="Proteomes" id="UP001231859">
    <property type="component" value="Chromosome"/>
</dbReference>
<feature type="transmembrane region" description="Helical" evidence="1">
    <location>
        <begin position="21"/>
        <end position="42"/>
    </location>
</feature>
<feature type="transmembrane region" description="Helical" evidence="1">
    <location>
        <begin position="313"/>
        <end position="335"/>
    </location>
</feature>
<feature type="transmembrane region" description="Helical" evidence="1">
    <location>
        <begin position="236"/>
        <end position="259"/>
    </location>
</feature>
<feature type="transmembrane region" description="Helical" evidence="1">
    <location>
        <begin position="54"/>
        <end position="76"/>
    </location>
</feature>
<dbReference type="PANTHER" id="PTHR30590:SF2">
    <property type="entry name" value="INNER MEMBRANE PROTEIN"/>
    <property type="match status" value="1"/>
</dbReference>
<gene>
    <name evidence="3" type="primary">yeiB</name>
    <name evidence="3" type="ORF">QG404_09415</name>
</gene>
<feature type="transmembrane region" description="Helical" evidence="1">
    <location>
        <begin position="271"/>
        <end position="293"/>
    </location>
</feature>
<keyword evidence="1" id="KW-0472">Membrane</keyword>
<keyword evidence="4" id="KW-1185">Reference proteome</keyword>
<feature type="transmembrane region" description="Helical" evidence="1">
    <location>
        <begin position="137"/>
        <end position="158"/>
    </location>
</feature>
<evidence type="ECO:0000259" key="2">
    <source>
        <dbReference type="Pfam" id="PF04235"/>
    </source>
</evidence>
<name>A0ABY8P0T1_9GAMM</name>
<feature type="transmembrane region" description="Helical" evidence="1">
    <location>
        <begin position="198"/>
        <end position="224"/>
    </location>
</feature>
<dbReference type="RefSeq" id="WP_280937308.1">
    <property type="nucleotide sequence ID" value="NZ_CP123759.1"/>
</dbReference>
<dbReference type="Pfam" id="PF04235">
    <property type="entry name" value="DUF418"/>
    <property type="match status" value="1"/>
</dbReference>
<evidence type="ECO:0000313" key="3">
    <source>
        <dbReference type="EMBL" id="WGO82601.1"/>
    </source>
</evidence>
<feature type="transmembrane region" description="Helical" evidence="1">
    <location>
        <begin position="341"/>
        <end position="360"/>
    </location>
</feature>
<keyword evidence="1" id="KW-1133">Transmembrane helix</keyword>
<feature type="transmembrane region" description="Helical" evidence="1">
    <location>
        <begin position="88"/>
        <end position="108"/>
    </location>
</feature>
<evidence type="ECO:0000256" key="1">
    <source>
        <dbReference type="SAM" id="Phobius"/>
    </source>
</evidence>
<feature type="transmembrane region" description="Helical" evidence="1">
    <location>
        <begin position="114"/>
        <end position="130"/>
    </location>
</feature>
<accession>A0ABY8P0T1</accession>
<dbReference type="InterPro" id="IPR052529">
    <property type="entry name" value="Bact_Transport_Assoc"/>
</dbReference>
<protein>
    <submittedName>
        <fullName evidence="3">DUF418 domain-containing protein YeiB</fullName>
    </submittedName>
</protein>
<evidence type="ECO:0000313" key="4">
    <source>
        <dbReference type="Proteomes" id="UP001231859"/>
    </source>
</evidence>
<dbReference type="PANTHER" id="PTHR30590">
    <property type="entry name" value="INNER MEMBRANE PROTEIN"/>
    <property type="match status" value="1"/>
</dbReference>
<dbReference type="InterPro" id="IPR007349">
    <property type="entry name" value="DUF418"/>
</dbReference>
<keyword evidence="1" id="KW-0812">Transmembrane</keyword>